<gene>
    <name evidence="1" type="ORF">SDC9_114314</name>
</gene>
<dbReference type="EMBL" id="VSSQ01021659">
    <property type="protein sequence ID" value="MPM67392.1"/>
    <property type="molecule type" value="Genomic_DNA"/>
</dbReference>
<evidence type="ECO:0000313" key="1">
    <source>
        <dbReference type="EMBL" id="MPM67392.1"/>
    </source>
</evidence>
<name>A0A645BQD1_9ZZZZ</name>
<reference evidence="1" key="1">
    <citation type="submission" date="2019-08" db="EMBL/GenBank/DDBJ databases">
        <authorList>
            <person name="Kucharzyk K."/>
            <person name="Murdoch R.W."/>
            <person name="Higgins S."/>
            <person name="Loffler F."/>
        </authorList>
    </citation>
    <scope>NUCLEOTIDE SEQUENCE</scope>
</reference>
<dbReference type="AlphaFoldDB" id="A0A645BQD1"/>
<proteinExistence type="predicted"/>
<accession>A0A645BQD1</accession>
<sequence length="189" mass="20522">MEAEAAEISDAAGFSALVFGSGRVSAVLKNIKMESFCDIHDRIHVAHLSAVVNDKDCFCSGGYLLFYFNGINIKSHRINIGKYGGCAFFDYCKTGCDKGVRSDDDFISGNKTHCLCGNMHSGRAVGSGKSILCAGHIGKILLEFGNLRTHCKGILVHSLQNGLLFFFIVYASEEGIRNFQYYAVVNAVA</sequence>
<protein>
    <submittedName>
        <fullName evidence="1">Uncharacterized protein</fullName>
    </submittedName>
</protein>
<comment type="caution">
    <text evidence="1">The sequence shown here is derived from an EMBL/GenBank/DDBJ whole genome shotgun (WGS) entry which is preliminary data.</text>
</comment>
<organism evidence="1">
    <name type="scientific">bioreactor metagenome</name>
    <dbReference type="NCBI Taxonomy" id="1076179"/>
    <lineage>
        <taxon>unclassified sequences</taxon>
        <taxon>metagenomes</taxon>
        <taxon>ecological metagenomes</taxon>
    </lineage>
</organism>